<name>A0A1T4LE90_9FIRM</name>
<dbReference type="PANTHER" id="PTHR43335:SF8">
    <property type="entry name" value="ABC TRANSPORTER, ATP-BINDING PROTEIN"/>
    <property type="match status" value="1"/>
</dbReference>
<evidence type="ECO:0000259" key="5">
    <source>
        <dbReference type="PROSITE" id="PS50893"/>
    </source>
</evidence>
<evidence type="ECO:0000256" key="4">
    <source>
        <dbReference type="ARBA" id="ARBA00022840"/>
    </source>
</evidence>
<protein>
    <submittedName>
        <fullName evidence="6">ABC-2 type transport system ATP-binding protein</fullName>
    </submittedName>
</protein>
<feature type="domain" description="ABC transporter" evidence="5">
    <location>
        <begin position="5"/>
        <end position="234"/>
    </location>
</feature>
<keyword evidence="3" id="KW-0547">Nucleotide-binding</keyword>
<evidence type="ECO:0000313" key="7">
    <source>
        <dbReference type="Proteomes" id="UP000243297"/>
    </source>
</evidence>
<comment type="similarity">
    <text evidence="1">Belongs to the ABC transporter superfamily.</text>
</comment>
<keyword evidence="4 6" id="KW-0067">ATP-binding</keyword>
<evidence type="ECO:0000313" key="6">
    <source>
        <dbReference type="EMBL" id="SJZ53122.1"/>
    </source>
</evidence>
<organism evidence="6 7">
    <name type="scientific">Anaerorhabdus furcosa</name>
    <dbReference type="NCBI Taxonomy" id="118967"/>
    <lineage>
        <taxon>Bacteria</taxon>
        <taxon>Bacillati</taxon>
        <taxon>Bacillota</taxon>
        <taxon>Erysipelotrichia</taxon>
        <taxon>Erysipelotrichales</taxon>
        <taxon>Erysipelotrichaceae</taxon>
        <taxon>Anaerorhabdus</taxon>
    </lineage>
</organism>
<dbReference type="SUPFAM" id="SSF52540">
    <property type="entry name" value="P-loop containing nucleoside triphosphate hydrolases"/>
    <property type="match status" value="1"/>
</dbReference>
<dbReference type="EMBL" id="FUWY01000002">
    <property type="protein sequence ID" value="SJZ53122.1"/>
    <property type="molecule type" value="Genomic_DNA"/>
</dbReference>
<dbReference type="STRING" id="118967.SAMN02745191_0852"/>
<evidence type="ECO:0000256" key="2">
    <source>
        <dbReference type="ARBA" id="ARBA00022448"/>
    </source>
</evidence>
<evidence type="ECO:0000256" key="3">
    <source>
        <dbReference type="ARBA" id="ARBA00022741"/>
    </source>
</evidence>
<keyword evidence="7" id="KW-1185">Reference proteome</keyword>
<dbReference type="RefSeq" id="WP_078711283.1">
    <property type="nucleotide sequence ID" value="NZ_FUWY01000002.1"/>
</dbReference>
<dbReference type="OrthoDB" id="9801987at2"/>
<accession>A0A1T4LE90</accession>
<reference evidence="7" key="1">
    <citation type="submission" date="2017-02" db="EMBL/GenBank/DDBJ databases">
        <authorList>
            <person name="Varghese N."/>
            <person name="Submissions S."/>
        </authorList>
    </citation>
    <scope>NUCLEOTIDE SEQUENCE [LARGE SCALE GENOMIC DNA]</scope>
    <source>
        <strain evidence="7">ATCC 25662</strain>
    </source>
</reference>
<dbReference type="GO" id="GO:0005524">
    <property type="term" value="F:ATP binding"/>
    <property type="evidence" value="ECO:0007669"/>
    <property type="project" value="UniProtKB-KW"/>
</dbReference>
<dbReference type="InterPro" id="IPR003593">
    <property type="entry name" value="AAA+_ATPase"/>
</dbReference>
<evidence type="ECO:0000256" key="1">
    <source>
        <dbReference type="ARBA" id="ARBA00005417"/>
    </source>
</evidence>
<keyword evidence="2" id="KW-0813">Transport</keyword>
<dbReference type="Gene3D" id="3.40.50.300">
    <property type="entry name" value="P-loop containing nucleotide triphosphate hydrolases"/>
    <property type="match status" value="1"/>
</dbReference>
<dbReference type="InterPro" id="IPR027417">
    <property type="entry name" value="P-loop_NTPase"/>
</dbReference>
<dbReference type="GO" id="GO:0016887">
    <property type="term" value="F:ATP hydrolysis activity"/>
    <property type="evidence" value="ECO:0007669"/>
    <property type="project" value="InterPro"/>
</dbReference>
<dbReference type="PANTHER" id="PTHR43335">
    <property type="entry name" value="ABC TRANSPORTER, ATP-BINDING PROTEIN"/>
    <property type="match status" value="1"/>
</dbReference>
<dbReference type="Pfam" id="PF00005">
    <property type="entry name" value="ABC_tran"/>
    <property type="match status" value="1"/>
</dbReference>
<dbReference type="SMART" id="SM00382">
    <property type="entry name" value="AAA"/>
    <property type="match status" value="1"/>
</dbReference>
<dbReference type="Proteomes" id="UP000243297">
    <property type="component" value="Unassembled WGS sequence"/>
</dbReference>
<dbReference type="PROSITE" id="PS50893">
    <property type="entry name" value="ABC_TRANSPORTER_2"/>
    <property type="match status" value="1"/>
</dbReference>
<dbReference type="AlphaFoldDB" id="A0A1T4LE90"/>
<dbReference type="PROSITE" id="PS00211">
    <property type="entry name" value="ABC_TRANSPORTER_1"/>
    <property type="match status" value="1"/>
</dbReference>
<dbReference type="InterPro" id="IPR003439">
    <property type="entry name" value="ABC_transporter-like_ATP-bd"/>
</dbReference>
<dbReference type="InterPro" id="IPR017871">
    <property type="entry name" value="ABC_transporter-like_CS"/>
</dbReference>
<sequence>MDNVLTVDSLGKNYGDFKALSNCSMTIPRGSIYGFIGKNGAGKTTMIRIICGLQQKTKGNVTLFDRKDTDGNFNVSRRRMGAVVEKPSIYQEMTAIENLKQQFYIKGLTSFEEIDKLLDLVGLQDTGNRKVKDFSLGMRQRLGIAISLVGNPDFLILDEPTNGLDPQGIIEMRKLILKLNHDYHITFLISSHYLDELSKIATHYGFINQGEIIKEISAKDLEAHCGKYIQIEVNNSKALMCTLDDMHVEYKLLSSTKAKIFSTVNITQLVLALDRANCEVISLFEKEESLESYFINLVGGEKDV</sequence>
<gene>
    <name evidence="6" type="ORF">SAMN02745191_0852</name>
</gene>
<proteinExistence type="inferred from homology"/>